<comment type="caution">
    <text evidence="1">The sequence shown here is derived from an EMBL/GenBank/DDBJ whole genome shotgun (WGS) entry which is preliminary data.</text>
</comment>
<dbReference type="Proteomes" id="UP000790347">
    <property type="component" value="Unassembled WGS sequence"/>
</dbReference>
<name>A0A922L2V9_DERFA</name>
<dbReference type="AlphaFoldDB" id="A0A922L2V9"/>
<keyword evidence="2" id="KW-1185">Reference proteome</keyword>
<sequence>MTKSVFFSVRAETEHFSKQNFSFIVSQLDLRSVVRNNHYRCRRCRCRCVNKKKESYSGQCNVGQK</sequence>
<reference evidence="1" key="2">
    <citation type="journal article" date="2022" name="Res Sq">
        <title>Comparative Genomics Reveals Insights into the Divergent Evolution of Astigmatic Mites and Household Pest Adaptations.</title>
        <authorList>
            <person name="Xiong Q."/>
            <person name="Wan A.T.-Y."/>
            <person name="Liu X.-Y."/>
            <person name="Fung C.S.-H."/>
            <person name="Xiao X."/>
            <person name="Malainual N."/>
            <person name="Hou J."/>
            <person name="Wang L."/>
            <person name="Wang M."/>
            <person name="Yang K."/>
            <person name="Cui Y."/>
            <person name="Leung E."/>
            <person name="Nong W."/>
            <person name="Shin S.-K."/>
            <person name="Au S."/>
            <person name="Jeong K.Y."/>
            <person name="Chew F.T."/>
            <person name="Hui J."/>
            <person name="Leung T.F."/>
            <person name="Tungtrongchitr A."/>
            <person name="Zhong N."/>
            <person name="Liu Z."/>
            <person name="Tsui S."/>
        </authorList>
    </citation>
    <scope>NUCLEOTIDE SEQUENCE</scope>
    <source>
        <strain evidence="1">Derf</strain>
        <tissue evidence="1">Whole organism</tissue>
    </source>
</reference>
<evidence type="ECO:0000313" key="2">
    <source>
        <dbReference type="Proteomes" id="UP000790347"/>
    </source>
</evidence>
<organism evidence="1 2">
    <name type="scientific">Dermatophagoides farinae</name>
    <name type="common">American house dust mite</name>
    <dbReference type="NCBI Taxonomy" id="6954"/>
    <lineage>
        <taxon>Eukaryota</taxon>
        <taxon>Metazoa</taxon>
        <taxon>Ecdysozoa</taxon>
        <taxon>Arthropoda</taxon>
        <taxon>Chelicerata</taxon>
        <taxon>Arachnida</taxon>
        <taxon>Acari</taxon>
        <taxon>Acariformes</taxon>
        <taxon>Sarcoptiformes</taxon>
        <taxon>Astigmata</taxon>
        <taxon>Psoroptidia</taxon>
        <taxon>Analgoidea</taxon>
        <taxon>Pyroglyphidae</taxon>
        <taxon>Dermatophagoidinae</taxon>
        <taxon>Dermatophagoides</taxon>
    </lineage>
</organism>
<proteinExistence type="predicted"/>
<gene>
    <name evidence="1" type="ORF">DERF_011216</name>
</gene>
<accession>A0A922L2V9</accession>
<evidence type="ECO:0000313" key="1">
    <source>
        <dbReference type="EMBL" id="KAH9506486.1"/>
    </source>
</evidence>
<protein>
    <submittedName>
        <fullName evidence="1">Uncharacterized protein</fullName>
    </submittedName>
</protein>
<dbReference type="EMBL" id="ASGP02000005">
    <property type="protein sequence ID" value="KAH9506486.1"/>
    <property type="molecule type" value="Genomic_DNA"/>
</dbReference>
<reference evidence="1" key="1">
    <citation type="submission" date="2013-05" db="EMBL/GenBank/DDBJ databases">
        <authorList>
            <person name="Yim A.K.Y."/>
            <person name="Chan T.F."/>
            <person name="Ji K.M."/>
            <person name="Liu X.Y."/>
            <person name="Zhou J.W."/>
            <person name="Li R.Q."/>
            <person name="Yang K.Y."/>
            <person name="Li J."/>
            <person name="Li M."/>
            <person name="Law P.T.W."/>
            <person name="Wu Y.L."/>
            <person name="Cai Z.L."/>
            <person name="Qin H."/>
            <person name="Bao Y."/>
            <person name="Leung R.K.K."/>
            <person name="Ng P.K.S."/>
            <person name="Zou J."/>
            <person name="Zhong X.J."/>
            <person name="Ran P.X."/>
            <person name="Zhong N.S."/>
            <person name="Liu Z.G."/>
            <person name="Tsui S.K.W."/>
        </authorList>
    </citation>
    <scope>NUCLEOTIDE SEQUENCE</scope>
    <source>
        <strain evidence="1">Derf</strain>
        <tissue evidence="1">Whole organism</tissue>
    </source>
</reference>